<dbReference type="SUPFAM" id="SSF53098">
    <property type="entry name" value="Ribonuclease H-like"/>
    <property type="match status" value="1"/>
</dbReference>
<dbReference type="GO" id="GO:0046983">
    <property type="term" value="F:protein dimerization activity"/>
    <property type="evidence" value="ECO:0007669"/>
    <property type="project" value="InterPro"/>
</dbReference>
<reference evidence="7" key="1">
    <citation type="journal article" date="2023" name="Science">
        <title>Genome structures resolve the early diversification of teleost fishes.</title>
        <authorList>
            <person name="Parey E."/>
            <person name="Louis A."/>
            <person name="Montfort J."/>
            <person name="Bouchez O."/>
            <person name="Roques C."/>
            <person name="Iampietro C."/>
            <person name="Lluch J."/>
            <person name="Castinel A."/>
            <person name="Donnadieu C."/>
            <person name="Desvignes T."/>
            <person name="Floi Bucao C."/>
            <person name="Jouanno E."/>
            <person name="Wen M."/>
            <person name="Mejri S."/>
            <person name="Dirks R."/>
            <person name="Jansen H."/>
            <person name="Henkel C."/>
            <person name="Chen W.J."/>
            <person name="Zahm M."/>
            <person name="Cabau C."/>
            <person name="Klopp C."/>
            <person name="Thompson A.W."/>
            <person name="Robinson-Rechavi M."/>
            <person name="Braasch I."/>
            <person name="Lecointre G."/>
            <person name="Bobe J."/>
            <person name="Postlethwait J.H."/>
            <person name="Berthelot C."/>
            <person name="Roest Crollius H."/>
            <person name="Guiguen Y."/>
        </authorList>
    </citation>
    <scope>NUCLEOTIDE SEQUENCE</scope>
    <source>
        <strain evidence="7">WJC10195</strain>
    </source>
</reference>
<keyword evidence="4" id="KW-0862">Zinc</keyword>
<gene>
    <name evidence="7" type="ORF">SKAU_G00236700</name>
</gene>
<sequence>MQQCFRAGQCENYESEGKLNIRQKTTMQRERDDPQKREIERKVRNNDPAVKLTVLCGRSLILEKFKRVEFDGANTGYAACKSCLVLVKYNTESEGQGFINVAQELLDIGSKYGGSILAEDVLPCARTVSRHVEGEYDKVKSDVVEELKQCRDYALTTDLWTEERTDTHYITITVHYILNWKIVNRILATREMVGVKSHDHIRGAVEEILQEFGIQSKDNVFVTDNGSNVVAAFKDYRRLSCAGHNINLILKHVFDHLDEDNPMHSIIINLLKESKTLVTHFKRAGLQKELELSLKQAVETRWNTRLAMLQSVNDALKSGKLHDILLRRRELRFLKNIDSELLEDIIQVLIPFDEATRHLSTDKAPTLHLVLPTKATLLRGLLIQDGDSVIVKELKGKLAQAVELKFKIHLYHKVATALSPSLRSFLRKTLNAQEYEEVIDTLTALTETTGAEERGRVREEKEGTTEVHDFYAGCVEEEEREEDSGEMQSWGRQLVLQYMSDPKMTRSQSLLDVWQEKSGGLVPVAKKLLAIPATSTPSERSFSVAGRLIEERRTSLNPENVDALLFLHSNI</sequence>
<evidence type="ECO:0000256" key="5">
    <source>
        <dbReference type="ARBA" id="ARBA00023242"/>
    </source>
</evidence>
<keyword evidence="2" id="KW-0479">Metal-binding</keyword>
<evidence type="ECO:0000256" key="3">
    <source>
        <dbReference type="ARBA" id="ARBA00022771"/>
    </source>
</evidence>
<evidence type="ECO:0000313" key="8">
    <source>
        <dbReference type="Proteomes" id="UP001152622"/>
    </source>
</evidence>
<comment type="subcellular location">
    <subcellularLocation>
        <location evidence="1">Nucleus</location>
    </subcellularLocation>
</comment>
<dbReference type="Pfam" id="PF05699">
    <property type="entry name" value="Dimer_Tnp_hAT"/>
    <property type="match status" value="1"/>
</dbReference>
<dbReference type="Gene3D" id="1.10.10.1070">
    <property type="entry name" value="Zinc finger, BED domain-containing"/>
    <property type="match status" value="1"/>
</dbReference>
<dbReference type="SUPFAM" id="SSF140996">
    <property type="entry name" value="Hermes dimerisation domain"/>
    <property type="match status" value="1"/>
</dbReference>
<dbReference type="PANTHER" id="PTHR46481:SF10">
    <property type="entry name" value="ZINC FINGER BED DOMAIN-CONTAINING PROTEIN 39"/>
    <property type="match status" value="1"/>
</dbReference>
<name>A0A9Q1ITU1_SYNKA</name>
<dbReference type="Proteomes" id="UP001152622">
    <property type="component" value="Chromosome 8"/>
</dbReference>
<protein>
    <recommendedName>
        <fullName evidence="6">HAT C-terminal dimerisation domain-containing protein</fullName>
    </recommendedName>
</protein>
<dbReference type="GO" id="GO:0008270">
    <property type="term" value="F:zinc ion binding"/>
    <property type="evidence" value="ECO:0007669"/>
    <property type="project" value="UniProtKB-KW"/>
</dbReference>
<dbReference type="InterPro" id="IPR008906">
    <property type="entry name" value="HATC_C_dom"/>
</dbReference>
<keyword evidence="5" id="KW-0539">Nucleus</keyword>
<dbReference type="PANTHER" id="PTHR46481">
    <property type="entry name" value="ZINC FINGER BED DOMAIN-CONTAINING PROTEIN 4"/>
    <property type="match status" value="1"/>
</dbReference>
<keyword evidence="8" id="KW-1185">Reference proteome</keyword>
<dbReference type="AlphaFoldDB" id="A0A9Q1ITU1"/>
<dbReference type="InterPro" id="IPR012337">
    <property type="entry name" value="RNaseH-like_sf"/>
</dbReference>
<accession>A0A9Q1ITU1</accession>
<evidence type="ECO:0000256" key="1">
    <source>
        <dbReference type="ARBA" id="ARBA00004123"/>
    </source>
</evidence>
<dbReference type="OrthoDB" id="8916572at2759"/>
<evidence type="ECO:0000256" key="2">
    <source>
        <dbReference type="ARBA" id="ARBA00022723"/>
    </source>
</evidence>
<feature type="domain" description="HAT C-terminal dimerisation" evidence="6">
    <location>
        <begin position="497"/>
        <end position="571"/>
    </location>
</feature>
<keyword evidence="3" id="KW-0863">Zinc-finger</keyword>
<dbReference type="GO" id="GO:0005634">
    <property type="term" value="C:nucleus"/>
    <property type="evidence" value="ECO:0007669"/>
    <property type="project" value="UniProtKB-SubCell"/>
</dbReference>
<organism evidence="7 8">
    <name type="scientific">Synaphobranchus kaupii</name>
    <name type="common">Kaup's arrowtooth eel</name>
    <dbReference type="NCBI Taxonomy" id="118154"/>
    <lineage>
        <taxon>Eukaryota</taxon>
        <taxon>Metazoa</taxon>
        <taxon>Chordata</taxon>
        <taxon>Craniata</taxon>
        <taxon>Vertebrata</taxon>
        <taxon>Euteleostomi</taxon>
        <taxon>Actinopterygii</taxon>
        <taxon>Neopterygii</taxon>
        <taxon>Teleostei</taxon>
        <taxon>Anguilliformes</taxon>
        <taxon>Synaphobranchidae</taxon>
        <taxon>Synaphobranchus</taxon>
    </lineage>
</organism>
<dbReference type="EMBL" id="JAINUF010000008">
    <property type="protein sequence ID" value="KAJ8352194.1"/>
    <property type="molecule type" value="Genomic_DNA"/>
</dbReference>
<evidence type="ECO:0000256" key="4">
    <source>
        <dbReference type="ARBA" id="ARBA00022833"/>
    </source>
</evidence>
<proteinExistence type="predicted"/>
<dbReference type="InterPro" id="IPR052035">
    <property type="entry name" value="ZnF_BED_domain_contain"/>
</dbReference>
<comment type="caution">
    <text evidence="7">The sequence shown here is derived from an EMBL/GenBank/DDBJ whole genome shotgun (WGS) entry which is preliminary data.</text>
</comment>
<evidence type="ECO:0000313" key="7">
    <source>
        <dbReference type="EMBL" id="KAJ8352194.1"/>
    </source>
</evidence>
<evidence type="ECO:0000259" key="6">
    <source>
        <dbReference type="Pfam" id="PF05699"/>
    </source>
</evidence>